<evidence type="ECO:0000256" key="1">
    <source>
        <dbReference type="SAM" id="MobiDB-lite"/>
    </source>
</evidence>
<sequence>TSPISFPNSNRFYVNQQKTTLHPPKPRFQLAANGHQNINYRSQQSHKTQDFSHLNIQKSDQGLSQTSIPFSAAMPMTRTNS</sequence>
<comment type="caution">
    <text evidence="2">The sequence shown here is derived from an EMBL/GenBank/DDBJ whole genome shotgun (WGS) entry which is preliminary data.</text>
</comment>
<feature type="compositionally biased region" description="Polar residues" evidence="1">
    <location>
        <begin position="43"/>
        <end position="69"/>
    </location>
</feature>
<evidence type="ECO:0000313" key="3">
    <source>
        <dbReference type="Proteomes" id="UP000676336"/>
    </source>
</evidence>
<organism evidence="2 3">
    <name type="scientific">Rotaria magnacalcarata</name>
    <dbReference type="NCBI Taxonomy" id="392030"/>
    <lineage>
        <taxon>Eukaryota</taxon>
        <taxon>Metazoa</taxon>
        <taxon>Spiralia</taxon>
        <taxon>Gnathifera</taxon>
        <taxon>Rotifera</taxon>
        <taxon>Eurotatoria</taxon>
        <taxon>Bdelloidea</taxon>
        <taxon>Philodinida</taxon>
        <taxon>Philodinidae</taxon>
        <taxon>Rotaria</taxon>
    </lineage>
</organism>
<feature type="non-terminal residue" evidence="2">
    <location>
        <position position="1"/>
    </location>
</feature>
<proteinExistence type="predicted"/>
<accession>A0A8S3DKG8</accession>
<feature type="non-terminal residue" evidence="2">
    <location>
        <position position="81"/>
    </location>
</feature>
<name>A0A8S3DKG8_9BILA</name>
<evidence type="ECO:0000313" key="2">
    <source>
        <dbReference type="EMBL" id="CAF4981385.1"/>
    </source>
</evidence>
<feature type="region of interest" description="Disordered" evidence="1">
    <location>
        <begin position="43"/>
        <end position="81"/>
    </location>
</feature>
<dbReference type="AlphaFoldDB" id="A0A8S3DKG8"/>
<gene>
    <name evidence="2" type="ORF">SMN809_LOCUS55742</name>
</gene>
<dbReference type="EMBL" id="CAJOBI010197678">
    <property type="protein sequence ID" value="CAF4981385.1"/>
    <property type="molecule type" value="Genomic_DNA"/>
</dbReference>
<protein>
    <submittedName>
        <fullName evidence="2">Uncharacterized protein</fullName>
    </submittedName>
</protein>
<reference evidence="2" key="1">
    <citation type="submission" date="2021-02" db="EMBL/GenBank/DDBJ databases">
        <authorList>
            <person name="Nowell W R."/>
        </authorList>
    </citation>
    <scope>NUCLEOTIDE SEQUENCE</scope>
</reference>
<dbReference type="Proteomes" id="UP000676336">
    <property type="component" value="Unassembled WGS sequence"/>
</dbReference>